<dbReference type="EMBL" id="JAQQKW010000001">
    <property type="protein sequence ID" value="MDC7692716.1"/>
    <property type="molecule type" value="Genomic_DNA"/>
</dbReference>
<name>A0ABT5I967_9CAUL</name>
<proteinExistence type="predicted"/>
<keyword evidence="3" id="KW-0808">Transferase</keyword>
<dbReference type="PANTHER" id="PTHR44835">
    <property type="entry name" value="UDP-N-ACETYLGLUCOSAMINE--PEPTIDE N-ACETYLGLUCOSAMINYLTRANSFERASE SPINDLY-RELATED"/>
    <property type="match status" value="1"/>
</dbReference>
<dbReference type="Proteomes" id="UP001216595">
    <property type="component" value="Unassembled WGS sequence"/>
</dbReference>
<evidence type="ECO:0000256" key="4">
    <source>
        <dbReference type="ARBA" id="ARBA00022737"/>
    </source>
</evidence>
<feature type="domain" description="O-GlcNAc transferase C-terminal" evidence="6">
    <location>
        <begin position="208"/>
        <end position="335"/>
    </location>
</feature>
<evidence type="ECO:0000313" key="8">
    <source>
        <dbReference type="Proteomes" id="UP001216595"/>
    </source>
</evidence>
<gene>
    <name evidence="7" type="ORF">PQU94_00310</name>
</gene>
<dbReference type="RefSeq" id="WP_272739493.1">
    <property type="nucleotide sequence ID" value="NZ_JAQQKW010000001.1"/>
</dbReference>
<dbReference type="InterPro" id="IPR051939">
    <property type="entry name" value="Glycosyltr_41/O-GlcNAc_trsf"/>
</dbReference>
<keyword evidence="5" id="KW-0802">TPR repeat</keyword>
<dbReference type="SUPFAM" id="SSF48452">
    <property type="entry name" value="TPR-like"/>
    <property type="match status" value="1"/>
</dbReference>
<dbReference type="Pfam" id="PF13844">
    <property type="entry name" value="Glyco_transf_41"/>
    <property type="match status" value="2"/>
</dbReference>
<organism evidence="7 8">
    <name type="scientific">Asticcacaulis currens</name>
    <dbReference type="NCBI Taxonomy" id="2984210"/>
    <lineage>
        <taxon>Bacteria</taxon>
        <taxon>Pseudomonadati</taxon>
        <taxon>Pseudomonadota</taxon>
        <taxon>Alphaproteobacteria</taxon>
        <taxon>Caulobacterales</taxon>
        <taxon>Caulobacteraceae</taxon>
        <taxon>Asticcacaulis</taxon>
    </lineage>
</organism>
<evidence type="ECO:0000259" key="6">
    <source>
        <dbReference type="Pfam" id="PF13844"/>
    </source>
</evidence>
<sequence length="573" mass="63298">MSTVDPAVLERVTYLFNQGKAALSCQDGFSALQSFRTLTDENPHSFEAWYWLYSAALCAGDGETARTALDTATLLHGLELMPDIEVDLARFDTDGAYDEQLFETCYASHYIGLASVFGQRARDLGVRTPTMLSRYGLSLQHQGRTLEANEAFAAAFTAYPLAWIAQFYLYSLFYVPDGVSRYASEARAWASRFAYVENPIHLTPPPLEGRRLKIGYVAPNFSRTQLHQFILPILKNHDPAKVEVTLYTADASAEAPLPCERMVSIGDMDDEAATALIRKDAPDILIDTWGHTVGSRIGIFARRAAPVQVSWINFQQTTGLSQMDYVLHSDSMAAPGTQDLFTETVWSMGDITVPYRPTMQRLPDVPPPALTNGFVTFGSFNHPAKISTETIKAWSAILSGVPDSVLLMKYNYFIDPLVQRQFRARFAAHGIDGERLLFEGHSKGIEYAEAFRKVDLMLDPSPCPGGTTSCDAIANGVPVLTLAGKDFYARIGIQLVAVSGLTELVAETWGDYVRCAVGLAQNMKALSEVRARTRPGFEASALRDENGFTRKLEEAFHQMLKKAYLRGIDSLAS</sequence>
<evidence type="ECO:0000256" key="5">
    <source>
        <dbReference type="ARBA" id="ARBA00022803"/>
    </source>
</evidence>
<evidence type="ECO:0000313" key="7">
    <source>
        <dbReference type="EMBL" id="MDC7692716.1"/>
    </source>
</evidence>
<reference evidence="7 8" key="1">
    <citation type="submission" date="2023-01" db="EMBL/GenBank/DDBJ databases">
        <title>Novel species of the genus Asticcacaulis isolated from rivers.</title>
        <authorList>
            <person name="Lu H."/>
        </authorList>
    </citation>
    <scope>NUCLEOTIDE SEQUENCE [LARGE SCALE GENOMIC DNA]</scope>
    <source>
        <strain evidence="7 8">DXS10W</strain>
    </source>
</reference>
<dbReference type="InterPro" id="IPR011990">
    <property type="entry name" value="TPR-like_helical_dom_sf"/>
</dbReference>
<dbReference type="Gene3D" id="3.40.50.2000">
    <property type="entry name" value="Glycogen Phosphorylase B"/>
    <property type="match status" value="1"/>
</dbReference>
<accession>A0ABT5I967</accession>
<dbReference type="Gene3D" id="1.25.40.10">
    <property type="entry name" value="Tetratricopeptide repeat domain"/>
    <property type="match status" value="1"/>
</dbReference>
<keyword evidence="4" id="KW-0677">Repeat</keyword>
<dbReference type="InterPro" id="IPR029489">
    <property type="entry name" value="OGT/SEC/SPY_C"/>
</dbReference>
<dbReference type="PANTHER" id="PTHR44835:SF1">
    <property type="entry name" value="PROTEIN O-GLCNAC TRANSFERASE"/>
    <property type="match status" value="1"/>
</dbReference>
<feature type="domain" description="O-GlcNAc transferase C-terminal" evidence="6">
    <location>
        <begin position="370"/>
        <end position="550"/>
    </location>
</feature>
<comment type="pathway">
    <text evidence="1">Protein modification; protein glycosylation.</text>
</comment>
<keyword evidence="2" id="KW-0328">Glycosyltransferase</keyword>
<evidence type="ECO:0000256" key="1">
    <source>
        <dbReference type="ARBA" id="ARBA00004922"/>
    </source>
</evidence>
<evidence type="ECO:0000256" key="3">
    <source>
        <dbReference type="ARBA" id="ARBA00022679"/>
    </source>
</evidence>
<comment type="caution">
    <text evidence="7">The sequence shown here is derived from an EMBL/GenBank/DDBJ whole genome shotgun (WGS) entry which is preliminary data.</text>
</comment>
<keyword evidence="8" id="KW-1185">Reference proteome</keyword>
<dbReference type="Gene3D" id="3.40.50.11380">
    <property type="match status" value="1"/>
</dbReference>
<evidence type="ECO:0000256" key="2">
    <source>
        <dbReference type="ARBA" id="ARBA00022676"/>
    </source>
</evidence>
<protein>
    <recommendedName>
        <fullName evidence="6">O-GlcNAc transferase C-terminal domain-containing protein</fullName>
    </recommendedName>
</protein>